<dbReference type="Proteomes" id="UP001245184">
    <property type="component" value="Unassembled WGS sequence"/>
</dbReference>
<protein>
    <recommendedName>
        <fullName evidence="2">DUF6708 domain-containing protein</fullName>
    </recommendedName>
</protein>
<name>A0ABD5CJ99_9BURK</name>
<dbReference type="Pfam" id="PF20455">
    <property type="entry name" value="DUF6708"/>
    <property type="match status" value="1"/>
</dbReference>
<dbReference type="InterPro" id="IPR046554">
    <property type="entry name" value="DUF6708"/>
</dbReference>
<accession>A0ABD5CJ99</accession>
<feature type="transmembrane region" description="Helical" evidence="1">
    <location>
        <begin position="60"/>
        <end position="77"/>
    </location>
</feature>
<keyword evidence="1" id="KW-1133">Transmembrane helix</keyword>
<proteinExistence type="predicted"/>
<evidence type="ECO:0000313" key="3">
    <source>
        <dbReference type="EMBL" id="MDR6205384.1"/>
    </source>
</evidence>
<reference evidence="3 4" key="1">
    <citation type="submission" date="2023-08" db="EMBL/GenBank/DDBJ databases">
        <title>Genome sequencing of plant associated microbes to promote plant fitness in Sorghum bicolor and Oryza sativa.</title>
        <authorList>
            <person name="Coleman-Derr D."/>
        </authorList>
    </citation>
    <scope>NUCLEOTIDE SEQUENCE [LARGE SCALE GENOMIC DNA]</scope>
    <source>
        <strain evidence="3 4">SLBN-33</strain>
    </source>
</reference>
<evidence type="ECO:0000256" key="1">
    <source>
        <dbReference type="SAM" id="Phobius"/>
    </source>
</evidence>
<organism evidence="3 4">
    <name type="scientific">Paraburkholderia graminis</name>
    <dbReference type="NCBI Taxonomy" id="60548"/>
    <lineage>
        <taxon>Bacteria</taxon>
        <taxon>Pseudomonadati</taxon>
        <taxon>Pseudomonadota</taxon>
        <taxon>Betaproteobacteria</taxon>
        <taxon>Burkholderiales</taxon>
        <taxon>Burkholderiaceae</taxon>
        <taxon>Paraburkholderia</taxon>
    </lineage>
</organism>
<feature type="transmembrane region" description="Helical" evidence="1">
    <location>
        <begin position="97"/>
        <end position="122"/>
    </location>
</feature>
<dbReference type="RefSeq" id="WP_310033086.1">
    <property type="nucleotide sequence ID" value="NZ_JAVIZN010000002.1"/>
</dbReference>
<dbReference type="EMBL" id="JAVIZN010000002">
    <property type="protein sequence ID" value="MDR6205384.1"/>
    <property type="molecule type" value="Genomic_DNA"/>
</dbReference>
<keyword evidence="1" id="KW-0472">Membrane</keyword>
<feature type="domain" description="DUF6708" evidence="2">
    <location>
        <begin position="111"/>
        <end position="310"/>
    </location>
</feature>
<feature type="transmembrane region" description="Helical" evidence="1">
    <location>
        <begin position="275"/>
        <end position="293"/>
    </location>
</feature>
<evidence type="ECO:0000313" key="4">
    <source>
        <dbReference type="Proteomes" id="UP001245184"/>
    </source>
</evidence>
<sequence>MAWEGNLWVKLNRPLTDEEKRRQLRQDVPASETPRDNFSVFSMNSVFLESTNALFRMRGMLTYGCLFLFPLTIYMFYGQVHDMTHIPESVPRDATLTAVMVGMGVILIGIVALFLATLWGFLQENFTWTRTPIRFNRETRMIYAYRGAGAKGVIAVPWDRAFFFVEKRRKEAISRVTPYLIRCHVLDANNNVVQSFSVGSTVSTLLDETTPTGRDIVKGVSDQFEYIRQYMERGPSVLPVPDLVPTKVSLANSFKVWTRTSDNMRREDNPLSRRLIRALTGFVLITAVLHYVGQLTSREPVWPRDVVRDCEGTSMSEPMKA</sequence>
<gene>
    <name evidence="3" type="ORF">QF025_004104</name>
</gene>
<evidence type="ECO:0000259" key="2">
    <source>
        <dbReference type="Pfam" id="PF20455"/>
    </source>
</evidence>
<comment type="caution">
    <text evidence="3">The sequence shown here is derived from an EMBL/GenBank/DDBJ whole genome shotgun (WGS) entry which is preliminary data.</text>
</comment>
<keyword evidence="1" id="KW-0812">Transmembrane</keyword>
<dbReference type="AlphaFoldDB" id="A0ABD5CJ99"/>